<evidence type="ECO:0000313" key="13">
    <source>
        <dbReference type="Proteomes" id="UP000710432"/>
    </source>
</evidence>
<dbReference type="GO" id="GO:0044210">
    <property type="term" value="P:'de novo' CTP biosynthetic process"/>
    <property type="evidence" value="ECO:0007669"/>
    <property type="project" value="UniProtKB-UniRule"/>
</dbReference>
<dbReference type="AlphaFoldDB" id="A0A8J6KM15"/>
<dbReference type="CDD" id="cd01746">
    <property type="entry name" value="GATase1_CTP_Synthase"/>
    <property type="match status" value="1"/>
</dbReference>
<keyword evidence="7 9" id="KW-0665">Pyrimidine biosynthesis</keyword>
<dbReference type="EMBL" id="JAATJU010026200">
    <property type="protein sequence ID" value="KAH0502104.1"/>
    <property type="molecule type" value="Genomic_DNA"/>
</dbReference>
<evidence type="ECO:0000256" key="4">
    <source>
        <dbReference type="ARBA" id="ARBA00022741"/>
    </source>
</evidence>
<dbReference type="GO" id="GO:0019856">
    <property type="term" value="P:pyrimidine nucleobase biosynthetic process"/>
    <property type="evidence" value="ECO:0007669"/>
    <property type="project" value="TreeGrafter"/>
</dbReference>
<comment type="caution">
    <text evidence="12">The sequence shown here is derived from an EMBL/GenBank/DDBJ whole genome shotgun (WGS) entry which is preliminary data.</text>
</comment>
<evidence type="ECO:0000313" key="12">
    <source>
        <dbReference type="EMBL" id="KAH0502104.1"/>
    </source>
</evidence>
<evidence type="ECO:0000256" key="1">
    <source>
        <dbReference type="ARBA" id="ARBA00005171"/>
    </source>
</evidence>
<comment type="similarity">
    <text evidence="2 9">Belongs to the CTP synthase family.</text>
</comment>
<dbReference type="InterPro" id="IPR029062">
    <property type="entry name" value="Class_I_gatase-like"/>
</dbReference>
<dbReference type="PANTHER" id="PTHR11550">
    <property type="entry name" value="CTP SYNTHASE"/>
    <property type="match status" value="1"/>
</dbReference>
<dbReference type="CDD" id="cd03113">
    <property type="entry name" value="CTPS_N"/>
    <property type="match status" value="1"/>
</dbReference>
<feature type="domain" description="Glutamine amidotransferase" evidence="10">
    <location>
        <begin position="283"/>
        <end position="369"/>
    </location>
</feature>
<evidence type="ECO:0000256" key="9">
    <source>
        <dbReference type="RuleBase" id="RU810713"/>
    </source>
</evidence>
<keyword evidence="4 9" id="KW-0547">Nucleotide-binding</keyword>
<reference evidence="12" key="1">
    <citation type="submission" date="2020-03" db="EMBL/GenBank/DDBJ databases">
        <title>Studies in the Genomics of Life Span.</title>
        <authorList>
            <person name="Glass D."/>
        </authorList>
    </citation>
    <scope>NUCLEOTIDE SEQUENCE</scope>
    <source>
        <strain evidence="12">LTLLF</strain>
        <tissue evidence="12">Muscle</tissue>
    </source>
</reference>
<accession>A0A8J6KM15</accession>
<organism evidence="12 13">
    <name type="scientific">Microtus ochrogaster</name>
    <name type="common">Prairie vole</name>
    <dbReference type="NCBI Taxonomy" id="79684"/>
    <lineage>
        <taxon>Eukaryota</taxon>
        <taxon>Metazoa</taxon>
        <taxon>Chordata</taxon>
        <taxon>Craniata</taxon>
        <taxon>Vertebrata</taxon>
        <taxon>Euteleostomi</taxon>
        <taxon>Mammalia</taxon>
        <taxon>Eutheria</taxon>
        <taxon>Euarchontoglires</taxon>
        <taxon>Glires</taxon>
        <taxon>Rodentia</taxon>
        <taxon>Myomorpha</taxon>
        <taxon>Muroidea</taxon>
        <taxon>Cricetidae</taxon>
        <taxon>Arvicolinae</taxon>
        <taxon>Microtus</taxon>
    </lineage>
</organism>
<dbReference type="UniPathway" id="UPA00159">
    <property type="reaction ID" value="UER00277"/>
</dbReference>
<protein>
    <recommendedName>
        <fullName evidence="9">CTP synthase</fullName>
        <ecNumber evidence="9">6.3.4.2</ecNumber>
    </recommendedName>
    <alternativeName>
        <fullName evidence="9">UTP--ammonia ligase</fullName>
    </alternativeName>
</protein>
<dbReference type="InterPro" id="IPR027417">
    <property type="entry name" value="P-loop_NTPase"/>
</dbReference>
<dbReference type="InterPro" id="IPR004468">
    <property type="entry name" value="CTP_synthase"/>
</dbReference>
<feature type="domain" description="CTP synthase N-terminal" evidence="11">
    <location>
        <begin position="2"/>
        <end position="186"/>
    </location>
</feature>
<evidence type="ECO:0000256" key="2">
    <source>
        <dbReference type="ARBA" id="ARBA00007533"/>
    </source>
</evidence>
<feature type="domain" description="Glutamine amidotransferase" evidence="10">
    <location>
        <begin position="371"/>
        <end position="442"/>
    </location>
</feature>
<comment type="catalytic activity">
    <reaction evidence="8 9">
        <text>UTP + L-glutamine + ATP + H2O = CTP + L-glutamate + ADP + phosphate + 2 H(+)</text>
        <dbReference type="Rhea" id="RHEA:26426"/>
        <dbReference type="ChEBI" id="CHEBI:15377"/>
        <dbReference type="ChEBI" id="CHEBI:15378"/>
        <dbReference type="ChEBI" id="CHEBI:29985"/>
        <dbReference type="ChEBI" id="CHEBI:30616"/>
        <dbReference type="ChEBI" id="CHEBI:37563"/>
        <dbReference type="ChEBI" id="CHEBI:43474"/>
        <dbReference type="ChEBI" id="CHEBI:46398"/>
        <dbReference type="ChEBI" id="CHEBI:58359"/>
        <dbReference type="ChEBI" id="CHEBI:456216"/>
        <dbReference type="EC" id="6.3.4.2"/>
    </reaction>
</comment>
<dbReference type="Gene3D" id="3.40.50.300">
    <property type="entry name" value="P-loop containing nucleotide triphosphate hydrolases"/>
    <property type="match status" value="2"/>
</dbReference>
<dbReference type="InterPro" id="IPR017456">
    <property type="entry name" value="CTP_synthase_N"/>
</dbReference>
<dbReference type="PANTHER" id="PTHR11550:SF8">
    <property type="entry name" value="CTP SYNTHASE 1"/>
    <property type="match status" value="1"/>
</dbReference>
<dbReference type="Gene3D" id="3.40.50.880">
    <property type="match status" value="2"/>
</dbReference>
<comment type="function">
    <text evidence="9">Catalyzes the ATP-dependent amination of UTP to CTP with either L-glutamine or ammonia as the source of nitrogen.</text>
</comment>
<dbReference type="Pfam" id="PF06418">
    <property type="entry name" value="CTP_synth_N"/>
    <property type="match status" value="1"/>
</dbReference>
<evidence type="ECO:0000256" key="7">
    <source>
        <dbReference type="ARBA" id="ARBA00022975"/>
    </source>
</evidence>
<dbReference type="Proteomes" id="UP000710432">
    <property type="component" value="Unassembled WGS sequence"/>
</dbReference>
<proteinExistence type="inferred from homology"/>
<keyword evidence="5 9" id="KW-0067">ATP-binding</keyword>
<evidence type="ECO:0000256" key="8">
    <source>
        <dbReference type="ARBA" id="ARBA00047781"/>
    </source>
</evidence>
<dbReference type="InterPro" id="IPR033828">
    <property type="entry name" value="GATase1_CTP_Synthase"/>
</dbReference>
<dbReference type="SUPFAM" id="SSF52540">
    <property type="entry name" value="P-loop containing nucleoside triphosphate hydrolases"/>
    <property type="match status" value="1"/>
</dbReference>
<keyword evidence="6 9" id="KW-0315">Glutamine amidotransferase</keyword>
<dbReference type="FunFam" id="3.40.50.300:FF:003205">
    <property type="entry name" value="CTP synthase"/>
    <property type="match status" value="1"/>
</dbReference>
<evidence type="ECO:0000259" key="10">
    <source>
        <dbReference type="Pfam" id="PF00117"/>
    </source>
</evidence>
<comment type="pathway">
    <text evidence="1 9">Pyrimidine metabolism; CTP biosynthesis via de novo pathway; CTP from UDP: step 2/2.</text>
</comment>
<sequence length="546" mass="61352">MKYILVTGGVISGIGKGVIASSVGTILKSCGLHVTSIKIDPYIKIDAGTFSPYEHGEVFVLDDGGEVDLDLGNYERFLDIRLTKDNNLTTGKIYQYVINKERKGDYLGKTVQVVPHITDAVQEWVMRQALIPVDEDGLEPQVCVIELGGTVGDIESMPFIEAFRQFQFKVKKENFCNIQVSLVPQVVCRCSNPLDTSVKEKISMFCHVEPEQVICVHDVSSIYRVPLLLEEQGVVDYFLRRLDLPVERQSRKMLIKWKEMADRYDRLLETCSIALVGKYTKFSDSYASVIKALEHSALAINHKLEIKYIDSTDLEPSTLQEDPVRYHEAWQKLCSAHGVLVPGGFGVRGTEGKIQAIAWARKQKKPFLGKLYGDIDYLEERHRHRFEVNPVLKKCLEEQGLKFVGQDVEGERMEILELEDHPFFVGVQYHPEFLSRPIKPSPPYFGLLLASVGRLPHYLQKGCRLSPSDEDGLTIDQLPHASYLYNLSAKRKIPGVCHGTGGRPSVSNDYQTAGFSLAGGNLAGFYVLNVFASDLGDKGRWLLCFL</sequence>
<dbReference type="GO" id="GO:0005524">
    <property type="term" value="F:ATP binding"/>
    <property type="evidence" value="ECO:0007669"/>
    <property type="project" value="UniProtKB-KW"/>
</dbReference>
<gene>
    <name evidence="12" type="ORF">LTLLF_107220</name>
</gene>
<dbReference type="FunFam" id="3.40.50.300:FF:004756">
    <property type="entry name" value="CTP synthase"/>
    <property type="match status" value="1"/>
</dbReference>
<name>A0A8J6KM15_MICOH</name>
<dbReference type="GO" id="GO:0042802">
    <property type="term" value="F:identical protein binding"/>
    <property type="evidence" value="ECO:0007669"/>
    <property type="project" value="TreeGrafter"/>
</dbReference>
<dbReference type="GO" id="GO:0097268">
    <property type="term" value="C:cytoophidium"/>
    <property type="evidence" value="ECO:0007669"/>
    <property type="project" value="TreeGrafter"/>
</dbReference>
<evidence type="ECO:0000259" key="11">
    <source>
        <dbReference type="Pfam" id="PF06418"/>
    </source>
</evidence>
<dbReference type="GO" id="GO:0003883">
    <property type="term" value="F:CTP synthase activity"/>
    <property type="evidence" value="ECO:0007669"/>
    <property type="project" value="UniProtKB-UniRule"/>
</dbReference>
<dbReference type="PROSITE" id="PS51273">
    <property type="entry name" value="GATASE_TYPE_1"/>
    <property type="match status" value="1"/>
</dbReference>
<evidence type="ECO:0000256" key="6">
    <source>
        <dbReference type="ARBA" id="ARBA00022962"/>
    </source>
</evidence>
<dbReference type="SUPFAM" id="SSF52317">
    <property type="entry name" value="Class I glutamine amidotransferase-like"/>
    <property type="match status" value="1"/>
</dbReference>
<keyword evidence="3 9" id="KW-0436">Ligase</keyword>
<dbReference type="GO" id="GO:0005737">
    <property type="term" value="C:cytoplasm"/>
    <property type="evidence" value="ECO:0007669"/>
    <property type="project" value="TreeGrafter"/>
</dbReference>
<dbReference type="EC" id="6.3.4.2" evidence="9"/>
<evidence type="ECO:0000256" key="3">
    <source>
        <dbReference type="ARBA" id="ARBA00022598"/>
    </source>
</evidence>
<dbReference type="Pfam" id="PF00117">
    <property type="entry name" value="GATase"/>
    <property type="match status" value="2"/>
</dbReference>
<evidence type="ECO:0000256" key="5">
    <source>
        <dbReference type="ARBA" id="ARBA00022840"/>
    </source>
</evidence>
<dbReference type="InterPro" id="IPR017926">
    <property type="entry name" value="GATASE"/>
</dbReference>